<dbReference type="PANTHER" id="PTHR28626:SF3">
    <property type="entry name" value="SRR1-LIKE PROTEIN"/>
    <property type="match status" value="1"/>
</dbReference>
<dbReference type="GO" id="GO:0005634">
    <property type="term" value="C:nucleus"/>
    <property type="evidence" value="ECO:0007669"/>
    <property type="project" value="TreeGrafter"/>
</dbReference>
<organism evidence="3 4">
    <name type="scientific">Mucor circinelloides f. lusitanicus</name>
    <name type="common">Mucor racemosus var. lusitanicus</name>
    <dbReference type="NCBI Taxonomy" id="29924"/>
    <lineage>
        <taxon>Eukaryota</taxon>
        <taxon>Fungi</taxon>
        <taxon>Fungi incertae sedis</taxon>
        <taxon>Mucoromycota</taxon>
        <taxon>Mucoromycotina</taxon>
        <taxon>Mucoromycetes</taxon>
        <taxon>Mucorales</taxon>
        <taxon>Mucorineae</taxon>
        <taxon>Mucoraceae</taxon>
        <taxon>Mucor</taxon>
    </lineage>
</organism>
<feature type="domain" description="SRR1-like" evidence="2">
    <location>
        <begin position="75"/>
        <end position="236"/>
    </location>
</feature>
<evidence type="ECO:0000256" key="1">
    <source>
        <dbReference type="ARBA" id="ARBA00009856"/>
    </source>
</evidence>
<dbReference type="GO" id="GO:0005737">
    <property type="term" value="C:cytoplasm"/>
    <property type="evidence" value="ECO:0007669"/>
    <property type="project" value="TreeGrafter"/>
</dbReference>
<gene>
    <name evidence="3" type="ORF">FB192DRAFT_1374911</name>
</gene>
<evidence type="ECO:0000259" key="2">
    <source>
        <dbReference type="Pfam" id="PF07985"/>
    </source>
</evidence>
<reference evidence="3 4" key="1">
    <citation type="submission" date="2019-09" db="EMBL/GenBank/DDBJ databases">
        <authorList>
            <consortium name="DOE Joint Genome Institute"/>
            <person name="Mondo S.J."/>
            <person name="Navarro-Mendoza M.I."/>
            <person name="Perez-Arques C."/>
            <person name="Panchal S."/>
            <person name="Nicolas F.E."/>
            <person name="Ganguly P."/>
            <person name="Pangilinan J."/>
            <person name="Grigoriev I."/>
            <person name="Heitman J."/>
            <person name="Sanya K."/>
            <person name="Garre V."/>
        </authorList>
    </citation>
    <scope>NUCLEOTIDE SEQUENCE [LARGE SCALE GENOMIC DNA]</scope>
    <source>
        <strain evidence="3 4">MU402</strain>
    </source>
</reference>
<evidence type="ECO:0000313" key="4">
    <source>
        <dbReference type="Proteomes" id="UP000469890"/>
    </source>
</evidence>
<accession>A0A8H4BGU4</accession>
<comment type="caution">
    <text evidence="3">The sequence shown here is derived from an EMBL/GenBank/DDBJ whole genome shotgun (WGS) entry which is preliminary data.</text>
</comment>
<comment type="similarity">
    <text evidence="1">Belongs to the SRR1 family.</text>
</comment>
<name>A0A8H4BGU4_MUCCL</name>
<dbReference type="AlphaFoldDB" id="A0A8H4BGU4"/>
<proteinExistence type="inferred from homology"/>
<dbReference type="Proteomes" id="UP000469890">
    <property type="component" value="Unassembled WGS sequence"/>
</dbReference>
<dbReference type="Pfam" id="PF07985">
    <property type="entry name" value="SRR1"/>
    <property type="match status" value="1"/>
</dbReference>
<sequence length="260" mass="30332">MTDQLDDDGFVKVERFKYKPVTNSKKKNKKNNKYTFKDSDDWNIDDISINLKQRREALVNSRFYKDLLVIFDDHLIATKPHDIVCYGIGSVQKSKNAQYQFVLALLLRELLKIPGTMYIFDPVMTELDIELCKLHEIEIIAENEDGKRLADKPTLFYMPHCGRGLYSNTLSANWDEKHLPNVTIIGNRFDMYVGSQLEKDLKRECPYLIPAVEILDVVLFPKEFDNNQIFSDLSIQTFPKETIDKLEPEFWLSVPKDIVE</sequence>
<evidence type="ECO:0000313" key="3">
    <source>
        <dbReference type="EMBL" id="KAF1801840.1"/>
    </source>
</evidence>
<dbReference type="InterPro" id="IPR040044">
    <property type="entry name" value="SRR1L"/>
</dbReference>
<dbReference type="EMBL" id="JAAECE010000004">
    <property type="protein sequence ID" value="KAF1801840.1"/>
    <property type="molecule type" value="Genomic_DNA"/>
</dbReference>
<protein>
    <submittedName>
        <fullName evidence="3">SRR1-domain-containing protein</fullName>
    </submittedName>
</protein>
<dbReference type="PANTHER" id="PTHR28626">
    <property type="entry name" value="SRR1-LIKE PROTEIN"/>
    <property type="match status" value="1"/>
</dbReference>
<dbReference type="InterPro" id="IPR012942">
    <property type="entry name" value="SRR1-like"/>
</dbReference>